<keyword evidence="4" id="KW-1185">Reference proteome</keyword>
<keyword evidence="2" id="KW-0472">Membrane</keyword>
<feature type="transmembrane region" description="Helical" evidence="2">
    <location>
        <begin position="12"/>
        <end position="45"/>
    </location>
</feature>
<evidence type="ECO:0000256" key="2">
    <source>
        <dbReference type="SAM" id="Phobius"/>
    </source>
</evidence>
<protein>
    <submittedName>
        <fullName evidence="3">Uncharacterized protein</fullName>
    </submittedName>
</protein>
<dbReference type="AlphaFoldDB" id="A0A849AF03"/>
<dbReference type="EMBL" id="JABENB010000001">
    <property type="protein sequence ID" value="NNG38477.1"/>
    <property type="molecule type" value="Genomic_DNA"/>
</dbReference>
<reference evidence="3 4" key="1">
    <citation type="submission" date="2020-05" db="EMBL/GenBank/DDBJ databases">
        <title>Flexivirga sp. ID2601S isolated from air conditioner.</title>
        <authorList>
            <person name="Kim D.H."/>
        </authorList>
    </citation>
    <scope>NUCLEOTIDE SEQUENCE [LARGE SCALE GENOMIC DNA]</scope>
    <source>
        <strain evidence="3 4">ID2601S</strain>
    </source>
</reference>
<feature type="region of interest" description="Disordered" evidence="1">
    <location>
        <begin position="53"/>
        <end position="74"/>
    </location>
</feature>
<gene>
    <name evidence="3" type="ORF">HJ588_04205</name>
</gene>
<sequence length="230" mass="25342">MIQFLRSNRSALWLLIPLGWVLVAMTGGWLVFPMVLLTVFIGTGFRTAGCSGRRLRHGQREQLPAPARGLPADLHRPVDLAKPADLTPRADQGPARPQTLAELADDDRLPQDVRDRALQLDRDGTAALTYLRERGADAREIFDVEQLVTDFGPQAVRSYLALAPGAADTEQVLDGKTGRQLVVEQLDLLIEQTAARMRHAARLGSDQLLANHRFLTEKFGGAKDPGQLRL</sequence>
<evidence type="ECO:0000313" key="3">
    <source>
        <dbReference type="EMBL" id="NNG38477.1"/>
    </source>
</evidence>
<name>A0A849AF03_9MICO</name>
<evidence type="ECO:0000256" key="1">
    <source>
        <dbReference type="SAM" id="MobiDB-lite"/>
    </source>
</evidence>
<dbReference type="Proteomes" id="UP000557772">
    <property type="component" value="Unassembled WGS sequence"/>
</dbReference>
<organism evidence="3 4">
    <name type="scientific">Flexivirga aerilata</name>
    <dbReference type="NCBI Taxonomy" id="1656889"/>
    <lineage>
        <taxon>Bacteria</taxon>
        <taxon>Bacillati</taxon>
        <taxon>Actinomycetota</taxon>
        <taxon>Actinomycetes</taxon>
        <taxon>Micrococcales</taxon>
        <taxon>Dermacoccaceae</taxon>
        <taxon>Flexivirga</taxon>
    </lineage>
</organism>
<dbReference type="RefSeq" id="WP_171152215.1">
    <property type="nucleotide sequence ID" value="NZ_JABENB010000001.1"/>
</dbReference>
<evidence type="ECO:0000313" key="4">
    <source>
        <dbReference type="Proteomes" id="UP000557772"/>
    </source>
</evidence>
<keyword evidence="2" id="KW-1133">Transmembrane helix</keyword>
<proteinExistence type="predicted"/>
<keyword evidence="2" id="KW-0812">Transmembrane</keyword>
<accession>A0A849AF03</accession>
<comment type="caution">
    <text evidence="3">The sequence shown here is derived from an EMBL/GenBank/DDBJ whole genome shotgun (WGS) entry which is preliminary data.</text>
</comment>